<keyword evidence="4" id="KW-1185">Reference proteome</keyword>
<feature type="domain" description="Beta-lactamase-related" evidence="2">
    <location>
        <begin position="52"/>
        <end position="358"/>
    </location>
</feature>
<evidence type="ECO:0000259" key="2">
    <source>
        <dbReference type="Pfam" id="PF00144"/>
    </source>
</evidence>
<name>A0A1H8XHS1_9PSEU</name>
<keyword evidence="3" id="KW-0645">Protease</keyword>
<keyword evidence="1" id="KW-0732">Signal</keyword>
<dbReference type="Gene3D" id="3.40.710.10">
    <property type="entry name" value="DD-peptidase/beta-lactamase superfamily"/>
    <property type="match status" value="1"/>
</dbReference>
<dbReference type="PANTHER" id="PTHR46825:SF7">
    <property type="entry name" value="D-ALANYL-D-ALANINE CARBOXYPEPTIDASE"/>
    <property type="match status" value="1"/>
</dbReference>
<evidence type="ECO:0000313" key="3">
    <source>
        <dbReference type="EMBL" id="SEP39445.1"/>
    </source>
</evidence>
<evidence type="ECO:0000313" key="4">
    <source>
        <dbReference type="Proteomes" id="UP000198582"/>
    </source>
</evidence>
<organism evidence="3 4">
    <name type="scientific">Amycolatopsis saalfeldensis</name>
    <dbReference type="NCBI Taxonomy" id="394193"/>
    <lineage>
        <taxon>Bacteria</taxon>
        <taxon>Bacillati</taxon>
        <taxon>Actinomycetota</taxon>
        <taxon>Actinomycetes</taxon>
        <taxon>Pseudonocardiales</taxon>
        <taxon>Pseudonocardiaceae</taxon>
        <taxon>Amycolatopsis</taxon>
    </lineage>
</organism>
<dbReference type="InterPro" id="IPR012338">
    <property type="entry name" value="Beta-lactam/transpept-like"/>
</dbReference>
<dbReference type="InterPro" id="IPR050491">
    <property type="entry name" value="AmpC-like"/>
</dbReference>
<protein>
    <submittedName>
        <fullName evidence="3">D-alanyl-D-alanine carboxypeptidase</fullName>
    </submittedName>
</protein>
<dbReference type="STRING" id="394193.SAMN04489732_107279"/>
<evidence type="ECO:0000256" key="1">
    <source>
        <dbReference type="SAM" id="SignalP"/>
    </source>
</evidence>
<keyword evidence="3" id="KW-0121">Carboxypeptidase</keyword>
<dbReference type="SUPFAM" id="SSF56601">
    <property type="entry name" value="beta-lactamase/transpeptidase-like"/>
    <property type="match status" value="1"/>
</dbReference>
<gene>
    <name evidence="3" type="ORF">SAMN04489732_107279</name>
</gene>
<dbReference type="Pfam" id="PF00144">
    <property type="entry name" value="Beta-lactamase"/>
    <property type="match status" value="1"/>
</dbReference>
<sequence length="378" mass="39511">MFVTAKRILALAAAVPLMAGLAGAANAAPAQTPAEILQAGAQAGLKDGYPAVIGMVRDGDNTQYIQAGAADRVKGTPADPKMKFRIGSNTKAFTATVLLQLEAEHKLSLDDTVDHWLPGAVHANGNDGTKITLRQLLTHTSGIPDYAGNAQFDLNYVGNLDPSLQWAPQTLVNLGTASKPVAAPGAKYSYSSTNYVLAGMVIKAVTGNDPAAEIQHRIIEPLGLHDTTFPTSDPAMPANSLNGYFLALGVYRDVTASQVQAFGSAGAIVSTLDDLATFERALMTGKLLQPAQEQELKTTVPMDATSGNGYGLGIGHAQTPCGPVWTHTGAVLGYLSQWITSDDGSKQMVYAVNEFHMIEGTPGQTDVGTAALNAYCAL</sequence>
<feature type="chain" id="PRO_5038499614" evidence="1">
    <location>
        <begin position="28"/>
        <end position="378"/>
    </location>
</feature>
<dbReference type="AlphaFoldDB" id="A0A1H8XHS1"/>
<proteinExistence type="predicted"/>
<dbReference type="EMBL" id="FOEF01000007">
    <property type="protein sequence ID" value="SEP39445.1"/>
    <property type="molecule type" value="Genomic_DNA"/>
</dbReference>
<dbReference type="InterPro" id="IPR001466">
    <property type="entry name" value="Beta-lactam-related"/>
</dbReference>
<keyword evidence="3" id="KW-0378">Hydrolase</keyword>
<accession>A0A1H8XHS1</accession>
<feature type="signal peptide" evidence="1">
    <location>
        <begin position="1"/>
        <end position="27"/>
    </location>
</feature>
<dbReference type="Proteomes" id="UP000198582">
    <property type="component" value="Unassembled WGS sequence"/>
</dbReference>
<reference evidence="3 4" key="1">
    <citation type="submission" date="2016-10" db="EMBL/GenBank/DDBJ databases">
        <authorList>
            <person name="de Groot N.N."/>
        </authorList>
    </citation>
    <scope>NUCLEOTIDE SEQUENCE [LARGE SCALE GENOMIC DNA]</scope>
    <source>
        <strain evidence="3 4">DSM 44993</strain>
    </source>
</reference>
<dbReference type="PANTHER" id="PTHR46825">
    <property type="entry name" value="D-ALANYL-D-ALANINE-CARBOXYPEPTIDASE/ENDOPEPTIDASE AMPH"/>
    <property type="match status" value="1"/>
</dbReference>
<dbReference type="GO" id="GO:0004180">
    <property type="term" value="F:carboxypeptidase activity"/>
    <property type="evidence" value="ECO:0007669"/>
    <property type="project" value="UniProtKB-KW"/>
</dbReference>